<dbReference type="CDD" id="cd19096">
    <property type="entry name" value="AKR_Fe-S_oxidoreductase"/>
    <property type="match status" value="1"/>
</dbReference>
<dbReference type="AlphaFoldDB" id="A0A833HQP9"/>
<comment type="caution">
    <text evidence="2">The sequence shown here is derived from an EMBL/GenBank/DDBJ whole genome shotgun (WGS) entry which is preliminary data.</text>
</comment>
<organism evidence="2 3">
    <name type="scientific">Alkaliphilus serpentinus</name>
    <dbReference type="NCBI Taxonomy" id="1482731"/>
    <lineage>
        <taxon>Bacteria</taxon>
        <taxon>Bacillati</taxon>
        <taxon>Bacillota</taxon>
        <taxon>Clostridia</taxon>
        <taxon>Peptostreptococcales</taxon>
        <taxon>Natronincolaceae</taxon>
        <taxon>Alkaliphilus</taxon>
    </lineage>
</organism>
<dbReference type="OrthoDB" id="9773828at2"/>
<name>A0A833HQP9_9FIRM</name>
<dbReference type="Pfam" id="PF00248">
    <property type="entry name" value="Aldo_ket_red"/>
    <property type="match status" value="1"/>
</dbReference>
<dbReference type="PANTHER" id="PTHR43312:SF1">
    <property type="entry name" value="NADP-DEPENDENT OXIDOREDUCTASE DOMAIN-CONTAINING PROTEIN"/>
    <property type="match status" value="1"/>
</dbReference>
<dbReference type="EMBL" id="WBZB01000011">
    <property type="protein sequence ID" value="KAB3532103.1"/>
    <property type="molecule type" value="Genomic_DNA"/>
</dbReference>
<sequence>MIYRPYGKTGKEVSVIGFGGMRFGKDEDYAAEVVRRANELGINYFDTAPFYCNDRSQDIFGKAFKKMPGQFYVSTKSSVNKEDTADKVRWRIEDSLMKMGLEKINFFHMWCIMDLNHYERVMTPGGAYEGALKAKEEGLIDHLVFSTHCKGEDIEKIINDDVFEGVLLGYNVINHPYRQRGVDAALKKGIGVVTMNPLGGGLIPQHKDYFSFLTEREGETVSQAALRFNAAQEGITVVLAGMSSIEEVEENVEVANHPITVSKEKYYEINSRLGEEMNSLCTTCGYCLKCPQKIMIHHYLEAYNLAILDGEEAMVRHLNWLKEIGTIKDTNPLPSECIACGACETLCTQKLPIIERLKAVDDIMNKKIG</sequence>
<dbReference type="RefSeq" id="WP_151864930.1">
    <property type="nucleotide sequence ID" value="NZ_WBZB01000011.1"/>
</dbReference>
<dbReference type="Proteomes" id="UP000465601">
    <property type="component" value="Unassembled WGS sequence"/>
</dbReference>
<gene>
    <name evidence="2" type="ORF">F8153_03270</name>
</gene>
<dbReference type="SUPFAM" id="SSF51430">
    <property type="entry name" value="NAD(P)-linked oxidoreductase"/>
    <property type="match status" value="1"/>
</dbReference>
<dbReference type="PANTHER" id="PTHR43312">
    <property type="entry name" value="D-THREO-ALDOSE 1-DEHYDROGENASE"/>
    <property type="match status" value="1"/>
</dbReference>
<protein>
    <submittedName>
        <fullName evidence="2">Aldo/keto reductase</fullName>
    </submittedName>
</protein>
<dbReference type="PROSITE" id="PS51379">
    <property type="entry name" value="4FE4S_FER_2"/>
    <property type="match status" value="1"/>
</dbReference>
<dbReference type="SUPFAM" id="SSF54862">
    <property type="entry name" value="4Fe-4S ferredoxins"/>
    <property type="match status" value="1"/>
</dbReference>
<dbReference type="Gene3D" id="3.20.20.100">
    <property type="entry name" value="NADP-dependent oxidoreductase domain"/>
    <property type="match status" value="1"/>
</dbReference>
<proteinExistence type="predicted"/>
<dbReference type="InterPro" id="IPR036812">
    <property type="entry name" value="NAD(P)_OxRdtase_dom_sf"/>
</dbReference>
<dbReference type="InterPro" id="IPR023210">
    <property type="entry name" value="NADP_OxRdtase_dom"/>
</dbReference>
<dbReference type="Pfam" id="PF13187">
    <property type="entry name" value="Fer4_9"/>
    <property type="match status" value="1"/>
</dbReference>
<dbReference type="InterPro" id="IPR053135">
    <property type="entry name" value="AKR2_Oxidoreductase"/>
</dbReference>
<keyword evidence="3" id="KW-1185">Reference proteome</keyword>
<evidence type="ECO:0000259" key="1">
    <source>
        <dbReference type="PROSITE" id="PS51379"/>
    </source>
</evidence>
<evidence type="ECO:0000313" key="3">
    <source>
        <dbReference type="Proteomes" id="UP000465601"/>
    </source>
</evidence>
<accession>A0A833HQP9</accession>
<reference evidence="2 3" key="1">
    <citation type="submission" date="2019-10" db="EMBL/GenBank/DDBJ databases">
        <title>Alkaliphilus serpentinus sp. nov. and Alkaliphilus pronyensis sp. nov., two novel anaerobic alkaliphilic species isolated from the serpentinized-hosted hydrothermal field of the Prony Bay (New Caledonia).</title>
        <authorList>
            <person name="Postec A."/>
        </authorList>
    </citation>
    <scope>NUCLEOTIDE SEQUENCE [LARGE SCALE GENOMIC DNA]</scope>
    <source>
        <strain evidence="2 3">LacT</strain>
    </source>
</reference>
<dbReference type="InterPro" id="IPR017896">
    <property type="entry name" value="4Fe4S_Fe-S-bd"/>
</dbReference>
<feature type="domain" description="4Fe-4S ferredoxin-type" evidence="1">
    <location>
        <begin position="328"/>
        <end position="357"/>
    </location>
</feature>
<evidence type="ECO:0000313" key="2">
    <source>
        <dbReference type="EMBL" id="KAB3532103.1"/>
    </source>
</evidence>